<dbReference type="GO" id="GO:0016117">
    <property type="term" value="P:carotenoid biosynthetic process"/>
    <property type="evidence" value="ECO:0007669"/>
    <property type="project" value="UniProtKB-KW"/>
</dbReference>
<sequence>MSDLHVAVVGAGIGGLVAALELARRGVRVTVVERGAGPGGKLRQVKVGDRLVDAGPTVFTLRDVFDGVFEAAGERLDDHLTLTRQSLLARHHWPDGTSLDLHDDPARSADAIGRFAGADAARAYRDFSRQAADVYAALERPFIRAERPANPMALMGRAGVSGFGGMLRIQPYTLLWRALGELFPDPRLRQLFGRYATYCGSSPFQAPATLMLVAHVEARGVWSVEGGLGALARALAALAEARGVRFRFHADVAEVLVSGGRAAGLLLRGGERVSADAVVWNGDAAALAAGRAGRAAMSAVPATAPDARSLSAFTVAVAARMRGPDLVRHNVFFSDDYPAEFEAIRQGRVPERPTVYLCAQDRGDGSAPLPADAVERALTIVNAPADGDRHRYTPEETRSCEERTFRQLERCGLTVERRPGSTLPTAPSDFSDLFPGTGGALYGPASHGWMASFRRPGSRSRLPGLFLAGGSVHPGSGVPMAALSGRLAASSLMQDFASTSRSTRTAMRGGTSTR</sequence>
<evidence type="ECO:0000313" key="7">
    <source>
        <dbReference type="EMBL" id="RYC31178.1"/>
    </source>
</evidence>
<evidence type="ECO:0000313" key="8">
    <source>
        <dbReference type="Proteomes" id="UP000290759"/>
    </source>
</evidence>
<dbReference type="InterPro" id="IPR002937">
    <property type="entry name" value="Amino_oxidase"/>
</dbReference>
<comment type="pathway">
    <text evidence="1 5">Carotenoid biosynthesis.</text>
</comment>
<evidence type="ECO:0000259" key="6">
    <source>
        <dbReference type="Pfam" id="PF01593"/>
    </source>
</evidence>
<dbReference type="Proteomes" id="UP000290759">
    <property type="component" value="Unassembled WGS sequence"/>
</dbReference>
<keyword evidence="8" id="KW-1185">Reference proteome</keyword>
<dbReference type="RefSeq" id="WP_129227680.1">
    <property type="nucleotide sequence ID" value="NZ_QYBB01000016.1"/>
</dbReference>
<dbReference type="AlphaFoldDB" id="A0A4Q2U5S9"/>
<gene>
    <name evidence="7" type="primary">crtI</name>
    <name evidence="7" type="ORF">D3273_14900</name>
</gene>
<comment type="similarity">
    <text evidence="2 5">Belongs to the carotenoid/retinoid oxidoreductase family.</text>
</comment>
<dbReference type="Gene3D" id="3.50.50.60">
    <property type="entry name" value="FAD/NAD(P)-binding domain"/>
    <property type="match status" value="2"/>
</dbReference>
<keyword evidence="4 5" id="KW-0560">Oxidoreductase</keyword>
<dbReference type="Pfam" id="PF01593">
    <property type="entry name" value="Amino_oxidase"/>
    <property type="match status" value="1"/>
</dbReference>
<reference evidence="7 8" key="1">
    <citation type="submission" date="2018-12" db="EMBL/GenBank/DDBJ databases">
        <authorList>
            <person name="Grouzdev D.S."/>
            <person name="Krutkina M.S."/>
        </authorList>
    </citation>
    <scope>NUCLEOTIDE SEQUENCE [LARGE SCALE GENOMIC DNA]</scope>
    <source>
        <strain evidence="7 8">RmlP026</strain>
    </source>
</reference>
<name>A0A4Q2U5S9_9HYPH</name>
<evidence type="ECO:0000256" key="4">
    <source>
        <dbReference type="ARBA" id="ARBA00023002"/>
    </source>
</evidence>
<dbReference type="SUPFAM" id="SSF51905">
    <property type="entry name" value="FAD/NAD(P)-binding domain"/>
    <property type="match status" value="1"/>
</dbReference>
<dbReference type="PANTHER" id="PTHR43734:SF7">
    <property type="entry name" value="4,4'-DIAPONEUROSPORENE OXYGENASE"/>
    <property type="match status" value="1"/>
</dbReference>
<dbReference type="InterPro" id="IPR036188">
    <property type="entry name" value="FAD/NAD-bd_sf"/>
</dbReference>
<dbReference type="NCBIfam" id="NF045637">
    <property type="entry name" value="carotdesatCrtDProt"/>
    <property type="match status" value="1"/>
</dbReference>
<dbReference type="PRINTS" id="PR00411">
    <property type="entry name" value="PNDRDTASEI"/>
</dbReference>
<accession>A0A4Q2U5S9</accession>
<dbReference type="PANTHER" id="PTHR43734">
    <property type="entry name" value="PHYTOENE DESATURASE"/>
    <property type="match status" value="1"/>
</dbReference>
<evidence type="ECO:0000256" key="3">
    <source>
        <dbReference type="ARBA" id="ARBA00022746"/>
    </source>
</evidence>
<keyword evidence="3 5" id="KW-0125">Carotenoid biosynthesis</keyword>
<dbReference type="OrthoDB" id="9774675at2"/>
<protein>
    <submittedName>
        <fullName evidence="7">Phytoene desaturase</fullName>
    </submittedName>
</protein>
<dbReference type="NCBIfam" id="TIGR02734">
    <property type="entry name" value="crtI_fam"/>
    <property type="match status" value="1"/>
</dbReference>
<evidence type="ECO:0000256" key="2">
    <source>
        <dbReference type="ARBA" id="ARBA00006046"/>
    </source>
</evidence>
<dbReference type="EMBL" id="QYBB01000016">
    <property type="protein sequence ID" value="RYC31178.1"/>
    <property type="molecule type" value="Genomic_DNA"/>
</dbReference>
<feature type="domain" description="Amine oxidase" evidence="6">
    <location>
        <begin position="13"/>
        <end position="491"/>
    </location>
</feature>
<dbReference type="InterPro" id="IPR014105">
    <property type="entry name" value="Carotenoid/retinoid_OxRdtase"/>
</dbReference>
<evidence type="ECO:0000256" key="1">
    <source>
        <dbReference type="ARBA" id="ARBA00004829"/>
    </source>
</evidence>
<organism evidence="7 8">
    <name type="scientific">Lichenibacterium minor</name>
    <dbReference type="NCBI Taxonomy" id="2316528"/>
    <lineage>
        <taxon>Bacteria</taxon>
        <taxon>Pseudomonadati</taxon>
        <taxon>Pseudomonadota</taxon>
        <taxon>Alphaproteobacteria</taxon>
        <taxon>Hyphomicrobiales</taxon>
        <taxon>Lichenihabitantaceae</taxon>
        <taxon>Lichenibacterium</taxon>
    </lineage>
</organism>
<dbReference type="InterPro" id="IPR054841">
    <property type="entry name" value="carotdesatCrtD"/>
</dbReference>
<dbReference type="GO" id="GO:0016491">
    <property type="term" value="F:oxidoreductase activity"/>
    <property type="evidence" value="ECO:0007669"/>
    <property type="project" value="UniProtKB-KW"/>
</dbReference>
<comment type="caution">
    <text evidence="7">The sequence shown here is derived from an EMBL/GenBank/DDBJ whole genome shotgun (WGS) entry which is preliminary data.</text>
</comment>
<evidence type="ECO:0000256" key="5">
    <source>
        <dbReference type="RuleBase" id="RU362075"/>
    </source>
</evidence>
<reference evidence="7 8" key="2">
    <citation type="submission" date="2019-02" db="EMBL/GenBank/DDBJ databases">
        <title>'Lichenibacterium ramalinii' gen. nov. sp. nov., 'Lichenibacterium minor' gen. nov. sp. nov.</title>
        <authorList>
            <person name="Pankratov T."/>
        </authorList>
    </citation>
    <scope>NUCLEOTIDE SEQUENCE [LARGE SCALE GENOMIC DNA]</scope>
    <source>
        <strain evidence="7 8">RmlP026</strain>
    </source>
</reference>
<proteinExistence type="inferred from homology"/>